<dbReference type="Gene3D" id="3.30.479.30">
    <property type="entry name" value="Band 7 domain"/>
    <property type="match status" value="1"/>
</dbReference>
<dbReference type="Gene3D" id="6.10.250.2090">
    <property type="match status" value="1"/>
</dbReference>
<evidence type="ECO:0000256" key="1">
    <source>
        <dbReference type="ARBA" id="ARBA00008164"/>
    </source>
</evidence>
<dbReference type="Proteomes" id="UP001600888">
    <property type="component" value="Unassembled WGS sequence"/>
</dbReference>
<comment type="caution">
    <text evidence="4">The sequence shown here is derived from an EMBL/GenBank/DDBJ whole genome shotgun (WGS) entry which is preliminary data.</text>
</comment>
<gene>
    <name evidence="4" type="ORF">FJTKL_10148</name>
</gene>
<organism evidence="4 5">
    <name type="scientific">Diaporthe vaccinii</name>
    <dbReference type="NCBI Taxonomy" id="105482"/>
    <lineage>
        <taxon>Eukaryota</taxon>
        <taxon>Fungi</taxon>
        <taxon>Dikarya</taxon>
        <taxon>Ascomycota</taxon>
        <taxon>Pezizomycotina</taxon>
        <taxon>Sordariomycetes</taxon>
        <taxon>Sordariomycetidae</taxon>
        <taxon>Diaporthales</taxon>
        <taxon>Diaporthaceae</taxon>
        <taxon>Diaporthe</taxon>
        <taxon>Diaporthe eres species complex</taxon>
    </lineage>
</organism>
<dbReference type="PANTHER" id="PTHR10264:SF19">
    <property type="entry name" value="AT06885P-RELATED"/>
    <property type="match status" value="1"/>
</dbReference>
<reference evidence="4 5" key="1">
    <citation type="submission" date="2024-03" db="EMBL/GenBank/DDBJ databases">
        <title>A high-quality draft genome sequence of Diaporthe vaccinii, a causative agent of upright dieback and viscid rot disease in cranberry plants.</title>
        <authorList>
            <person name="Sarrasin M."/>
            <person name="Lang B.F."/>
            <person name="Burger G."/>
        </authorList>
    </citation>
    <scope>NUCLEOTIDE SEQUENCE [LARGE SCALE GENOMIC DNA]</scope>
    <source>
        <strain evidence="4 5">IS7</strain>
    </source>
</reference>
<evidence type="ECO:0000259" key="3">
    <source>
        <dbReference type="SMART" id="SM00244"/>
    </source>
</evidence>
<dbReference type="InterPro" id="IPR001972">
    <property type="entry name" value="Stomatin_HflK_fam"/>
</dbReference>
<dbReference type="CDD" id="cd13437">
    <property type="entry name" value="SPFH_alloslipin"/>
    <property type="match status" value="1"/>
</dbReference>
<comment type="similarity">
    <text evidence="1">Belongs to the band 7/mec-2 family.</text>
</comment>
<dbReference type="InterPro" id="IPR001107">
    <property type="entry name" value="Band_7"/>
</dbReference>
<evidence type="ECO:0000313" key="5">
    <source>
        <dbReference type="Proteomes" id="UP001600888"/>
    </source>
</evidence>
<keyword evidence="5" id="KW-1185">Reference proteome</keyword>
<dbReference type="PANTHER" id="PTHR10264">
    <property type="entry name" value="BAND 7 PROTEIN-RELATED"/>
    <property type="match status" value="1"/>
</dbReference>
<accession>A0ABR4EKQ3</accession>
<name>A0ABR4EKQ3_9PEZI</name>
<sequence>MLYQHGNRVELAQSLHTREGTIRRGAVCSCLWCISAHTKRSPKCAGVPPSSSWTSAGKINIPSHPLSICLRRPPHYHPSLRSITPSRPVQLPTLASTPTPRLLEDQLPGVNYPHTRQLGLQINTRATSAESSTFSQSPSTTTPEPTLSTEYLLRLPEHHSDTMNAPSTPGSSKAADTNGVGATGFRPQGPMVVQPPRQEDLQKSYASIVGNDADAKGWYGSMINTLGSCMGTLGAIPCCICCPNPYKNVSQGNVGLVTKFGKFYKAVDPGLVKINPLSERLIQVDVKIQIVEVPKQVCMTKDNVNLHLTSVIYYHIVSPHKAAFGITNVRQALIERTQTTLRHVVGARVLQDVIERREEIAQSIGEIIEDVAAGWGVQVESMLIKDIVFSQELQESLSMAAQSKRIGESKIIAAKAEVESAKLMRQAADILSSAPAMQIRYLEAMQAMAKSANSKVIFMPGAQSSATTALTAASDPKALAGEQGESSGKNTFSDFGGGDPSFQQAMNSRVIENI</sequence>
<dbReference type="SMART" id="SM00244">
    <property type="entry name" value="PHB"/>
    <property type="match status" value="1"/>
</dbReference>
<feature type="domain" description="Band 7" evidence="3">
    <location>
        <begin position="244"/>
        <end position="401"/>
    </location>
</feature>
<dbReference type="EMBL" id="JBAWTH010000045">
    <property type="protein sequence ID" value="KAL2283022.1"/>
    <property type="molecule type" value="Genomic_DNA"/>
</dbReference>
<proteinExistence type="inferred from homology"/>
<dbReference type="InterPro" id="IPR036013">
    <property type="entry name" value="Band_7/SPFH_dom_sf"/>
</dbReference>
<dbReference type="PRINTS" id="PR00721">
    <property type="entry name" value="STOMATIN"/>
</dbReference>
<dbReference type="SUPFAM" id="SSF117892">
    <property type="entry name" value="Band 7/SPFH domain"/>
    <property type="match status" value="1"/>
</dbReference>
<evidence type="ECO:0000256" key="2">
    <source>
        <dbReference type="SAM" id="MobiDB-lite"/>
    </source>
</evidence>
<evidence type="ECO:0000313" key="4">
    <source>
        <dbReference type="EMBL" id="KAL2283022.1"/>
    </source>
</evidence>
<feature type="region of interest" description="Disordered" evidence="2">
    <location>
        <begin position="474"/>
        <end position="514"/>
    </location>
</feature>
<feature type="region of interest" description="Disordered" evidence="2">
    <location>
        <begin position="126"/>
        <end position="146"/>
    </location>
</feature>
<feature type="compositionally biased region" description="Polar residues" evidence="2">
    <location>
        <begin position="484"/>
        <end position="493"/>
    </location>
</feature>
<dbReference type="Pfam" id="PF01145">
    <property type="entry name" value="Band_7"/>
    <property type="match status" value="1"/>
</dbReference>
<protein>
    <recommendedName>
        <fullName evidence="3">Band 7 domain-containing protein</fullName>
    </recommendedName>
</protein>
<feature type="compositionally biased region" description="Low complexity" evidence="2">
    <location>
        <begin position="127"/>
        <end position="146"/>
    </location>
</feature>
<dbReference type="InterPro" id="IPR043202">
    <property type="entry name" value="Band-7_stomatin-like"/>
</dbReference>